<dbReference type="AlphaFoldDB" id="A0A8S3RCB3"/>
<evidence type="ECO:0000313" key="2">
    <source>
        <dbReference type="EMBL" id="CAG2202693.1"/>
    </source>
</evidence>
<evidence type="ECO:0008006" key="4">
    <source>
        <dbReference type="Google" id="ProtNLM"/>
    </source>
</evidence>
<accession>A0A8S3RCB3</accession>
<keyword evidence="3" id="KW-1185">Reference proteome</keyword>
<sequence>MLLKSVQWLMTFIALVWSEADIKQYMVKFNKQYFPLIDINVTSPSIVDCASLCDTFKMDTAFSYNIADELCLIHSKYKRSTTLVTNVKWQLYEPAIMSNCSMGGGTCDQLERCDGHHSIEGCIHNPNTVCCFDKSFGRDGMWNGHFAYVFGDGSSQSLTWSVSLKFVGNSINGDGNQMPKGPFTLNGSWDPLNKHVNFVVVYRSDYFTYVGQFAADMCTIYGQFVSGGNTGTFQITICP</sequence>
<evidence type="ECO:0000256" key="1">
    <source>
        <dbReference type="SAM" id="SignalP"/>
    </source>
</evidence>
<feature type="signal peptide" evidence="1">
    <location>
        <begin position="1"/>
        <end position="18"/>
    </location>
</feature>
<reference evidence="2" key="1">
    <citation type="submission" date="2021-03" db="EMBL/GenBank/DDBJ databases">
        <authorList>
            <person name="Bekaert M."/>
        </authorList>
    </citation>
    <scope>NUCLEOTIDE SEQUENCE</scope>
</reference>
<proteinExistence type="predicted"/>
<evidence type="ECO:0000313" key="3">
    <source>
        <dbReference type="Proteomes" id="UP000683360"/>
    </source>
</evidence>
<protein>
    <recommendedName>
        <fullName evidence="4">PAN-3 domain-containing protein</fullName>
    </recommendedName>
</protein>
<keyword evidence="1" id="KW-0732">Signal</keyword>
<gene>
    <name evidence="2" type="ORF">MEDL_17245</name>
</gene>
<feature type="chain" id="PRO_5035886067" description="PAN-3 domain-containing protein" evidence="1">
    <location>
        <begin position="19"/>
        <end position="239"/>
    </location>
</feature>
<comment type="caution">
    <text evidence="2">The sequence shown here is derived from an EMBL/GenBank/DDBJ whole genome shotgun (WGS) entry which is preliminary data.</text>
</comment>
<name>A0A8S3RCB3_MYTED</name>
<dbReference type="OrthoDB" id="10306016at2759"/>
<dbReference type="Proteomes" id="UP000683360">
    <property type="component" value="Unassembled WGS sequence"/>
</dbReference>
<dbReference type="EMBL" id="CAJPWZ010000895">
    <property type="protein sequence ID" value="CAG2202693.1"/>
    <property type="molecule type" value="Genomic_DNA"/>
</dbReference>
<organism evidence="2 3">
    <name type="scientific">Mytilus edulis</name>
    <name type="common">Blue mussel</name>
    <dbReference type="NCBI Taxonomy" id="6550"/>
    <lineage>
        <taxon>Eukaryota</taxon>
        <taxon>Metazoa</taxon>
        <taxon>Spiralia</taxon>
        <taxon>Lophotrochozoa</taxon>
        <taxon>Mollusca</taxon>
        <taxon>Bivalvia</taxon>
        <taxon>Autobranchia</taxon>
        <taxon>Pteriomorphia</taxon>
        <taxon>Mytilida</taxon>
        <taxon>Mytiloidea</taxon>
        <taxon>Mytilidae</taxon>
        <taxon>Mytilinae</taxon>
        <taxon>Mytilus</taxon>
    </lineage>
</organism>